<dbReference type="Gene3D" id="3.10.129.10">
    <property type="entry name" value="Hotdog Thioesterase"/>
    <property type="match status" value="1"/>
</dbReference>
<feature type="domain" description="Thioesterase" evidence="2">
    <location>
        <begin position="169"/>
        <end position="237"/>
    </location>
</feature>
<dbReference type="EMBL" id="JAEACQ010000244">
    <property type="protein sequence ID" value="MBL7630237.1"/>
    <property type="molecule type" value="Genomic_DNA"/>
</dbReference>
<reference evidence="3" key="1">
    <citation type="submission" date="2020-12" db="EMBL/GenBank/DDBJ databases">
        <title>Genomic characterization of non-nitrogen-fixing Frankia strains.</title>
        <authorList>
            <person name="Carlos-Shanley C."/>
            <person name="Guerra T."/>
            <person name="Hahn D."/>
        </authorList>
    </citation>
    <scope>NUCLEOTIDE SEQUENCE</scope>
    <source>
        <strain evidence="3">CN6</strain>
    </source>
</reference>
<feature type="compositionally biased region" description="Pro residues" evidence="1">
    <location>
        <begin position="17"/>
        <end position="36"/>
    </location>
</feature>
<accession>A0A937RHH5</accession>
<gene>
    <name evidence="3" type="ORF">I7412_24350</name>
</gene>
<feature type="region of interest" description="Disordered" evidence="1">
    <location>
        <begin position="1"/>
        <end position="67"/>
    </location>
</feature>
<dbReference type="AlphaFoldDB" id="A0A937RHH5"/>
<dbReference type="CDD" id="cd03443">
    <property type="entry name" value="PaaI_thioesterase"/>
    <property type="match status" value="1"/>
</dbReference>
<name>A0A937RHH5_9ACTN</name>
<feature type="compositionally biased region" description="Low complexity" evidence="1">
    <location>
        <begin position="44"/>
        <end position="56"/>
    </location>
</feature>
<dbReference type="Proteomes" id="UP000604475">
    <property type="component" value="Unassembled WGS sequence"/>
</dbReference>
<evidence type="ECO:0000256" key="1">
    <source>
        <dbReference type="SAM" id="MobiDB-lite"/>
    </source>
</evidence>
<proteinExistence type="predicted"/>
<comment type="caution">
    <text evidence="3">The sequence shown here is derived from an EMBL/GenBank/DDBJ whole genome shotgun (WGS) entry which is preliminary data.</text>
</comment>
<dbReference type="InterPro" id="IPR006683">
    <property type="entry name" value="Thioestr_dom"/>
</dbReference>
<organism evidence="3 4">
    <name type="scientific">Frankia nepalensis</name>
    <dbReference type="NCBI Taxonomy" id="1836974"/>
    <lineage>
        <taxon>Bacteria</taxon>
        <taxon>Bacillati</taxon>
        <taxon>Actinomycetota</taxon>
        <taxon>Actinomycetes</taxon>
        <taxon>Frankiales</taxon>
        <taxon>Frankiaceae</taxon>
        <taxon>Frankia</taxon>
    </lineage>
</organism>
<sequence length="262" mass="26998">MSRGVPGQRPRRAGGRAPPPPPAPPGGRVALPPPPGAAGGGGRPPVRLRAEAQAYDADAEEPDTGLRRATATISTDDGRRLAVASAVCAVFSPAAMPSDAVGLDYTVGAVGEPPRDTAGEPVDEMPDGLVNHAPPPHPLLGALAAAAEHDDDRLVLRMPPPAWLANRLGRVHAAASCALVDAAISVALTRRLPTGNTAHLQTLDLSVVRSLPLDEDMTVVASVRHVGRRLAVVDVELGQVDAPPSVLARGTVARTTQRRPLP</sequence>
<evidence type="ECO:0000313" key="3">
    <source>
        <dbReference type="EMBL" id="MBL7630237.1"/>
    </source>
</evidence>
<dbReference type="InterPro" id="IPR029069">
    <property type="entry name" value="HotDog_dom_sf"/>
</dbReference>
<dbReference type="Pfam" id="PF03061">
    <property type="entry name" value="4HBT"/>
    <property type="match status" value="1"/>
</dbReference>
<protein>
    <submittedName>
        <fullName evidence="3">PaaI family thioesterase</fullName>
    </submittedName>
</protein>
<keyword evidence="4" id="KW-1185">Reference proteome</keyword>
<evidence type="ECO:0000313" key="4">
    <source>
        <dbReference type="Proteomes" id="UP000604475"/>
    </source>
</evidence>
<evidence type="ECO:0000259" key="2">
    <source>
        <dbReference type="Pfam" id="PF03061"/>
    </source>
</evidence>
<dbReference type="SUPFAM" id="SSF54637">
    <property type="entry name" value="Thioesterase/thiol ester dehydrase-isomerase"/>
    <property type="match status" value="1"/>
</dbReference>